<keyword evidence="2" id="KW-1133">Transmembrane helix</keyword>
<protein>
    <submittedName>
        <fullName evidence="3">Uncharacterized protein</fullName>
    </submittedName>
</protein>
<evidence type="ECO:0000256" key="2">
    <source>
        <dbReference type="SAM" id="Phobius"/>
    </source>
</evidence>
<dbReference type="Proteomes" id="UP001303160">
    <property type="component" value="Unassembled WGS sequence"/>
</dbReference>
<evidence type="ECO:0000313" key="3">
    <source>
        <dbReference type="EMBL" id="KAK4194924.1"/>
    </source>
</evidence>
<feature type="region of interest" description="Disordered" evidence="1">
    <location>
        <begin position="248"/>
        <end position="271"/>
    </location>
</feature>
<name>A0AAN6X6S7_9PEZI</name>
<keyword evidence="4" id="KW-1185">Reference proteome</keyword>
<feature type="compositionally biased region" description="Polar residues" evidence="1">
    <location>
        <begin position="9"/>
        <end position="21"/>
    </location>
</feature>
<dbReference type="PANTHER" id="PTHR35204:SF1">
    <property type="entry name" value="ENTEROTOXIN"/>
    <property type="match status" value="1"/>
</dbReference>
<proteinExistence type="predicted"/>
<dbReference type="PANTHER" id="PTHR35204">
    <property type="entry name" value="YALI0A21131P"/>
    <property type="match status" value="1"/>
</dbReference>
<reference evidence="3" key="1">
    <citation type="journal article" date="2023" name="Mol. Phylogenet. Evol.">
        <title>Genome-scale phylogeny and comparative genomics of the fungal order Sordariales.</title>
        <authorList>
            <person name="Hensen N."/>
            <person name="Bonometti L."/>
            <person name="Westerberg I."/>
            <person name="Brannstrom I.O."/>
            <person name="Guillou S."/>
            <person name="Cros-Aarteil S."/>
            <person name="Calhoun S."/>
            <person name="Haridas S."/>
            <person name="Kuo A."/>
            <person name="Mondo S."/>
            <person name="Pangilinan J."/>
            <person name="Riley R."/>
            <person name="LaButti K."/>
            <person name="Andreopoulos B."/>
            <person name="Lipzen A."/>
            <person name="Chen C."/>
            <person name="Yan M."/>
            <person name="Daum C."/>
            <person name="Ng V."/>
            <person name="Clum A."/>
            <person name="Steindorff A."/>
            <person name="Ohm R.A."/>
            <person name="Martin F."/>
            <person name="Silar P."/>
            <person name="Natvig D.O."/>
            <person name="Lalanne C."/>
            <person name="Gautier V."/>
            <person name="Ament-Velasquez S.L."/>
            <person name="Kruys A."/>
            <person name="Hutchinson M.I."/>
            <person name="Powell A.J."/>
            <person name="Barry K."/>
            <person name="Miller A.N."/>
            <person name="Grigoriev I.V."/>
            <person name="Debuchy R."/>
            <person name="Gladieux P."/>
            <person name="Hiltunen Thoren M."/>
            <person name="Johannesson H."/>
        </authorList>
    </citation>
    <scope>NUCLEOTIDE SEQUENCE</scope>
    <source>
        <strain evidence="3">CBS 315.58</strain>
    </source>
</reference>
<feature type="transmembrane region" description="Helical" evidence="2">
    <location>
        <begin position="35"/>
        <end position="56"/>
    </location>
</feature>
<dbReference type="InterPro" id="IPR038921">
    <property type="entry name" value="YOR389W-like"/>
</dbReference>
<reference evidence="3" key="2">
    <citation type="submission" date="2023-05" db="EMBL/GenBank/DDBJ databases">
        <authorList>
            <consortium name="Lawrence Berkeley National Laboratory"/>
            <person name="Steindorff A."/>
            <person name="Hensen N."/>
            <person name="Bonometti L."/>
            <person name="Westerberg I."/>
            <person name="Brannstrom I.O."/>
            <person name="Guillou S."/>
            <person name="Cros-Aarteil S."/>
            <person name="Calhoun S."/>
            <person name="Haridas S."/>
            <person name="Kuo A."/>
            <person name="Mondo S."/>
            <person name="Pangilinan J."/>
            <person name="Riley R."/>
            <person name="Labutti K."/>
            <person name="Andreopoulos B."/>
            <person name="Lipzen A."/>
            <person name="Chen C."/>
            <person name="Yanf M."/>
            <person name="Daum C."/>
            <person name="Ng V."/>
            <person name="Clum A."/>
            <person name="Ohm R."/>
            <person name="Martin F."/>
            <person name="Silar P."/>
            <person name="Natvig D."/>
            <person name="Lalanne C."/>
            <person name="Gautier V."/>
            <person name="Ament-Velasquez S.L."/>
            <person name="Kruys A."/>
            <person name="Hutchinson M.I."/>
            <person name="Powell A.J."/>
            <person name="Barry K."/>
            <person name="Miller A.N."/>
            <person name="Grigoriev I.V."/>
            <person name="Debuchy R."/>
            <person name="Gladieux P."/>
            <person name="Thoren M.H."/>
            <person name="Johannesson H."/>
        </authorList>
    </citation>
    <scope>NUCLEOTIDE SEQUENCE</scope>
    <source>
        <strain evidence="3">CBS 315.58</strain>
    </source>
</reference>
<dbReference type="AlphaFoldDB" id="A0AAN6X6S7"/>
<evidence type="ECO:0000313" key="4">
    <source>
        <dbReference type="Proteomes" id="UP001303160"/>
    </source>
</evidence>
<accession>A0AAN6X6S7</accession>
<organism evidence="3 4">
    <name type="scientific">Triangularia verruculosa</name>
    <dbReference type="NCBI Taxonomy" id="2587418"/>
    <lineage>
        <taxon>Eukaryota</taxon>
        <taxon>Fungi</taxon>
        <taxon>Dikarya</taxon>
        <taxon>Ascomycota</taxon>
        <taxon>Pezizomycotina</taxon>
        <taxon>Sordariomycetes</taxon>
        <taxon>Sordariomycetidae</taxon>
        <taxon>Sordariales</taxon>
        <taxon>Podosporaceae</taxon>
        <taxon>Triangularia</taxon>
    </lineage>
</organism>
<dbReference type="EMBL" id="MU864033">
    <property type="protein sequence ID" value="KAK4194924.1"/>
    <property type="molecule type" value="Genomic_DNA"/>
</dbReference>
<keyword evidence="2" id="KW-0472">Membrane</keyword>
<feature type="region of interest" description="Disordered" evidence="1">
    <location>
        <begin position="1"/>
        <end position="21"/>
    </location>
</feature>
<evidence type="ECO:0000256" key="1">
    <source>
        <dbReference type="SAM" id="MobiDB-lite"/>
    </source>
</evidence>
<sequence>MPSPKPPLNRSSVFGQHPSDASNHGGNGYTRDLPWYVMAVIGFVTISTAIYMWFLLDSSKGLLKTVSSTLFSNYRTIAPFIFDSVQGLLQQWPNSFASNGHSIVAGTIAPVTALYHAKHAPGPPKKPTFFAFDAEMSVSIYGGFGRSCLHVYQTTRPLNIIYFDGQSAALTPLGTLDSQIAVLQGYVPLDPDYDLVYDDDQRAFDLCVLANKLGIDGVVRMNAGFEVLVCDITAAGLQPLFITNITAPGNMEEDPEGLPRDPNRQPPRGFGNIFSEQGSYEWLRSASWHYGREGGLAESRVQLDICRMISFYDPQLTPHHRLLGPPTRQVQNFSSDLQGDRPLQTTYRRHAVVDRVGSMDQL</sequence>
<keyword evidence="2" id="KW-0812">Transmembrane</keyword>
<comment type="caution">
    <text evidence="3">The sequence shown here is derived from an EMBL/GenBank/DDBJ whole genome shotgun (WGS) entry which is preliminary data.</text>
</comment>
<gene>
    <name evidence="3" type="ORF">QBC40DRAFT_259524</name>
</gene>